<protein>
    <submittedName>
        <fullName evidence="2">Uncharacterized protein</fullName>
    </submittedName>
</protein>
<keyword evidence="3" id="KW-1185">Reference proteome</keyword>
<reference evidence="2 3" key="1">
    <citation type="journal article" date="2018" name="Mol. Plant">
        <title>The genome of Artemisia annua provides insight into the evolution of Asteraceae family and artemisinin biosynthesis.</title>
        <authorList>
            <person name="Shen Q."/>
            <person name="Zhang L."/>
            <person name="Liao Z."/>
            <person name="Wang S."/>
            <person name="Yan T."/>
            <person name="Shi P."/>
            <person name="Liu M."/>
            <person name="Fu X."/>
            <person name="Pan Q."/>
            <person name="Wang Y."/>
            <person name="Lv Z."/>
            <person name="Lu X."/>
            <person name="Zhang F."/>
            <person name="Jiang W."/>
            <person name="Ma Y."/>
            <person name="Chen M."/>
            <person name="Hao X."/>
            <person name="Li L."/>
            <person name="Tang Y."/>
            <person name="Lv G."/>
            <person name="Zhou Y."/>
            <person name="Sun X."/>
            <person name="Brodelius P.E."/>
            <person name="Rose J.K.C."/>
            <person name="Tang K."/>
        </authorList>
    </citation>
    <scope>NUCLEOTIDE SEQUENCE [LARGE SCALE GENOMIC DNA]</scope>
    <source>
        <strain evidence="3">cv. Huhao1</strain>
        <tissue evidence="2">Leaf</tissue>
    </source>
</reference>
<dbReference type="OrthoDB" id="1076611at2759"/>
<gene>
    <name evidence="2" type="ORF">CTI12_AA605100</name>
</gene>
<proteinExistence type="predicted"/>
<feature type="region of interest" description="Disordered" evidence="1">
    <location>
        <begin position="33"/>
        <end position="53"/>
    </location>
</feature>
<evidence type="ECO:0000313" key="2">
    <source>
        <dbReference type="EMBL" id="PWA35996.1"/>
    </source>
</evidence>
<evidence type="ECO:0000256" key="1">
    <source>
        <dbReference type="SAM" id="MobiDB-lite"/>
    </source>
</evidence>
<accession>A0A2U1KGV5</accession>
<dbReference type="STRING" id="35608.A0A2U1KGV5"/>
<dbReference type="PANTHER" id="PTHR31923:SF9">
    <property type="entry name" value="BSD DOMAIN-CONTAINING PROTEIN"/>
    <property type="match status" value="1"/>
</dbReference>
<organism evidence="2 3">
    <name type="scientific">Artemisia annua</name>
    <name type="common">Sweet wormwood</name>
    <dbReference type="NCBI Taxonomy" id="35608"/>
    <lineage>
        <taxon>Eukaryota</taxon>
        <taxon>Viridiplantae</taxon>
        <taxon>Streptophyta</taxon>
        <taxon>Embryophyta</taxon>
        <taxon>Tracheophyta</taxon>
        <taxon>Spermatophyta</taxon>
        <taxon>Magnoliopsida</taxon>
        <taxon>eudicotyledons</taxon>
        <taxon>Gunneridae</taxon>
        <taxon>Pentapetalae</taxon>
        <taxon>asterids</taxon>
        <taxon>campanulids</taxon>
        <taxon>Asterales</taxon>
        <taxon>Asteraceae</taxon>
        <taxon>Asteroideae</taxon>
        <taxon>Anthemideae</taxon>
        <taxon>Artemisiinae</taxon>
        <taxon>Artemisia</taxon>
    </lineage>
</organism>
<dbReference type="EMBL" id="PKPP01018979">
    <property type="protein sequence ID" value="PWA35996.1"/>
    <property type="molecule type" value="Genomic_DNA"/>
</dbReference>
<dbReference type="AlphaFoldDB" id="A0A2U1KGV5"/>
<feature type="compositionally biased region" description="Polar residues" evidence="1">
    <location>
        <begin position="41"/>
        <end position="53"/>
    </location>
</feature>
<name>A0A2U1KGV5_ARTAN</name>
<comment type="caution">
    <text evidence="2">The sequence shown here is derived from an EMBL/GenBank/DDBJ whole genome shotgun (WGS) entry which is preliminary data.</text>
</comment>
<dbReference type="PANTHER" id="PTHR31923">
    <property type="entry name" value="BSD DOMAIN-CONTAINING PROTEIN"/>
    <property type="match status" value="1"/>
</dbReference>
<evidence type="ECO:0000313" key="3">
    <source>
        <dbReference type="Proteomes" id="UP000245207"/>
    </source>
</evidence>
<sequence>MSSSSENQDSGKKQDFSIKQTLNRQLTNFTSFLAPPPLNPYNPQTLLSNSPENHLSGELSGEFSGYEGVKNDLAEISISFKKSVSLLSPKKAVNELHKFATSLLFDNNNNKRVGNVGVGVNDEVVEFVSGVAVRPEYWVEFPVSLRNKGVFFYV</sequence>
<dbReference type="Proteomes" id="UP000245207">
    <property type="component" value="Unassembled WGS sequence"/>
</dbReference>